<organism evidence="2 3">
    <name type="scientific">Acetobacter oryzoeni</name>
    <dbReference type="NCBI Taxonomy" id="2500548"/>
    <lineage>
        <taxon>Bacteria</taxon>
        <taxon>Pseudomonadati</taxon>
        <taxon>Pseudomonadota</taxon>
        <taxon>Alphaproteobacteria</taxon>
        <taxon>Acetobacterales</taxon>
        <taxon>Acetobacteraceae</taxon>
        <taxon>Acetobacter</taxon>
    </lineage>
</organism>
<sequence>MIFRFHKLFYACWMASAMFAGMMPTFAAAHPTCRQVDGSINLTLHETGAVVGYGSGQGVFTEGTHQYPVEIKGGGLLTFGNATLKATACVTNLSRLSDLAGTYWTIGGAASITNGIFVADMENARGVDMHVQGQVHGPLIAGQVARFSLKFMSNNPPDI</sequence>
<reference evidence="2 3" key="1">
    <citation type="submission" date="2019-08" db="EMBL/GenBank/DDBJ databases">
        <title>Acetobacter oryzioeni sp. nov., isolated from Korean rice wine vinegar.</title>
        <authorList>
            <person name="Baek J.H."/>
            <person name="Kim K.H."/>
            <person name="Jeon C.O."/>
            <person name="Han D.M."/>
        </authorList>
    </citation>
    <scope>NUCLEOTIDE SEQUENCE [LARGE SCALE GENOMIC DNA]</scope>
    <source>
        <strain evidence="2 3">B6</strain>
    </source>
</reference>
<dbReference type="AlphaFoldDB" id="A0A5B9GMK3"/>
<gene>
    <name evidence="2" type="ORF">EOV40_007295</name>
</gene>
<dbReference type="EMBL" id="CP042808">
    <property type="protein sequence ID" value="QEE85540.1"/>
    <property type="molecule type" value="Genomic_DNA"/>
</dbReference>
<evidence type="ECO:0000256" key="1">
    <source>
        <dbReference type="SAM" id="SignalP"/>
    </source>
</evidence>
<keyword evidence="1" id="KW-0732">Signal</keyword>
<dbReference type="Proteomes" id="UP000287027">
    <property type="component" value="Chromosome"/>
</dbReference>
<evidence type="ECO:0000313" key="3">
    <source>
        <dbReference type="Proteomes" id="UP000287027"/>
    </source>
</evidence>
<dbReference type="KEGG" id="aoy:EOV40_007295"/>
<proteinExistence type="predicted"/>
<protein>
    <recommendedName>
        <fullName evidence="4">DUF992 domain-containing protein</fullName>
    </recommendedName>
</protein>
<dbReference type="RefSeq" id="WP_128105517.1">
    <property type="nucleotide sequence ID" value="NZ_CP042808.1"/>
</dbReference>
<keyword evidence="3" id="KW-1185">Reference proteome</keyword>
<feature type="chain" id="PRO_5022689985" description="DUF992 domain-containing protein" evidence="1">
    <location>
        <begin position="28"/>
        <end position="159"/>
    </location>
</feature>
<name>A0A5B9GMK3_9PROT</name>
<accession>A0A5B9GMK3</accession>
<feature type="signal peptide" evidence="1">
    <location>
        <begin position="1"/>
        <end position="27"/>
    </location>
</feature>
<evidence type="ECO:0000313" key="2">
    <source>
        <dbReference type="EMBL" id="QEE85540.1"/>
    </source>
</evidence>
<evidence type="ECO:0008006" key="4">
    <source>
        <dbReference type="Google" id="ProtNLM"/>
    </source>
</evidence>